<dbReference type="SUPFAM" id="SSF56281">
    <property type="entry name" value="Metallo-hydrolase/oxidoreductase"/>
    <property type="match status" value="1"/>
</dbReference>
<dbReference type="Proteomes" id="UP000015527">
    <property type="component" value="Unassembled WGS sequence"/>
</dbReference>
<reference evidence="1 2" key="1">
    <citation type="journal article" date="2013" name="Genome Announc.">
        <title>Genome Sequence of Novosphingobium lindaniclasticum LE124T, Isolated from a Hexachlorocyclohexane Dumpsite.</title>
        <authorList>
            <person name="Saxena A."/>
            <person name="Nayyar N."/>
            <person name="Sangwan N."/>
            <person name="Kumari R."/>
            <person name="Khurana J.P."/>
            <person name="Lal R."/>
        </authorList>
    </citation>
    <scope>NUCLEOTIDE SEQUENCE [LARGE SCALE GENOMIC DNA]</scope>
    <source>
        <strain evidence="1 2">LE124</strain>
    </source>
</reference>
<evidence type="ECO:0000313" key="2">
    <source>
        <dbReference type="Proteomes" id="UP000015527"/>
    </source>
</evidence>
<dbReference type="PANTHER" id="PTHR33835">
    <property type="entry name" value="YALI0C07656P"/>
    <property type="match status" value="1"/>
</dbReference>
<dbReference type="InterPro" id="IPR036866">
    <property type="entry name" value="RibonucZ/Hydroxyglut_hydro"/>
</dbReference>
<dbReference type="Pfam" id="PF14234">
    <property type="entry name" value="DUF4336"/>
    <property type="match status" value="1"/>
</dbReference>
<sequence length="250" mass="27607">MRSGYSAPDRVGYPPLGIPKSLAKDLWIVDDTMVASGMSLPIRMTVVRLEGGALMLHSPVACTPELKAALADLGTVRHLLAPTTAHWTHLSDWQQAYPDAKTWAVPGLRDRAQVRMSKVRIDDDLQDLAPSAWQDEVEQGLLRGGNLFCESYLFHKASRTLILCDTIQNLEPVKLPPITRIMARLAGGTHATTAHHVRTALRFGGAETRAAIQRMIGLNPERVLFAHGVSFEEDAARKLRNAFRWTGDIT</sequence>
<comment type="caution">
    <text evidence="1">The sequence shown here is derived from an EMBL/GenBank/DDBJ whole genome shotgun (WGS) entry which is preliminary data.</text>
</comment>
<name>T0IAH4_9SPHN</name>
<protein>
    <recommendedName>
        <fullName evidence="3">DUF4336 domain-containing protein</fullName>
    </recommendedName>
</protein>
<dbReference type="PATRIC" id="fig|1096930.3.peg.4124"/>
<evidence type="ECO:0000313" key="1">
    <source>
        <dbReference type="EMBL" id="EQB08690.1"/>
    </source>
</evidence>
<dbReference type="InterPro" id="IPR025638">
    <property type="entry name" value="DUF4336"/>
</dbReference>
<keyword evidence="2" id="KW-1185">Reference proteome</keyword>
<dbReference type="eggNOG" id="COG4221">
    <property type="taxonomic scope" value="Bacteria"/>
</dbReference>
<organism evidence="1 2">
    <name type="scientific">Novosphingobium lindaniclasticum LE124</name>
    <dbReference type="NCBI Taxonomy" id="1096930"/>
    <lineage>
        <taxon>Bacteria</taxon>
        <taxon>Pseudomonadati</taxon>
        <taxon>Pseudomonadota</taxon>
        <taxon>Alphaproteobacteria</taxon>
        <taxon>Sphingomonadales</taxon>
        <taxon>Sphingomonadaceae</taxon>
        <taxon>Novosphingobium</taxon>
    </lineage>
</organism>
<dbReference type="EMBL" id="ATHL01000143">
    <property type="protein sequence ID" value="EQB08690.1"/>
    <property type="molecule type" value="Genomic_DNA"/>
</dbReference>
<proteinExistence type="predicted"/>
<dbReference type="AlphaFoldDB" id="T0IAH4"/>
<dbReference type="PANTHER" id="PTHR33835:SF1">
    <property type="entry name" value="METALLO-BETA-LACTAMASE DOMAIN-CONTAINING PROTEIN"/>
    <property type="match status" value="1"/>
</dbReference>
<evidence type="ECO:0008006" key="3">
    <source>
        <dbReference type="Google" id="ProtNLM"/>
    </source>
</evidence>
<gene>
    <name evidence="1" type="ORF">L284_20980</name>
</gene>
<accession>T0IAH4</accession>